<evidence type="ECO:0000259" key="1">
    <source>
        <dbReference type="Pfam" id="PF00534"/>
    </source>
</evidence>
<comment type="caution">
    <text evidence="3">The sequence shown here is derived from an EMBL/GenBank/DDBJ whole genome shotgun (WGS) entry which is preliminary data.</text>
</comment>
<dbReference type="SUPFAM" id="SSF53756">
    <property type="entry name" value="UDP-Glycosyltransferase/glycogen phosphorylase"/>
    <property type="match status" value="1"/>
</dbReference>
<reference evidence="3" key="1">
    <citation type="submission" date="2020-10" db="EMBL/GenBank/DDBJ databases">
        <authorList>
            <person name="Gilroy R."/>
        </authorList>
    </citation>
    <scope>NUCLEOTIDE SEQUENCE</scope>
    <source>
        <strain evidence="3">15467</strain>
    </source>
</reference>
<dbReference type="EMBL" id="JADINB010000119">
    <property type="protein sequence ID" value="MBO8429302.1"/>
    <property type="molecule type" value="Genomic_DNA"/>
</dbReference>
<dbReference type="InterPro" id="IPR028098">
    <property type="entry name" value="Glyco_trans_4-like_N"/>
</dbReference>
<sequence length="370" mass="41464">MKVLIVSDARSTHTRRWVKSLKDSGVEVALFSPNPVSDNFFGTERIRLYCYDLFSYKRKGKPAPARKILRHMGAVRALKRAIKIEQPELLHAHYLTSYALIAALTRFHPLVISVWGSDIYEFPHLSALNRLTVKYSLRHAERVCSTSHIMARECAKYYSGEITVIPFGVDTSLFRKMEEYEPQKGTFVVGTVKTMAPKYGIDTLIKAFSTVVKKHGSGSLKLVIVGDGPCLEEYRQLAASLALENVEFRGRVENSLLPQVYNSFSIAASISNSESFGVVAVEAMACQCPVITSDADGFTEVVENGVTGIIVPRADIQATAMAIEYFMENPGIRERMGAAGRERVLRLYKWHDNVAAMIQTYRNCITEYEQ</sequence>
<accession>A0A9D9DJZ3</accession>
<reference evidence="3" key="2">
    <citation type="journal article" date="2021" name="PeerJ">
        <title>Extensive microbial diversity within the chicken gut microbiome revealed by metagenomics and culture.</title>
        <authorList>
            <person name="Gilroy R."/>
            <person name="Ravi A."/>
            <person name="Getino M."/>
            <person name="Pursley I."/>
            <person name="Horton D.L."/>
            <person name="Alikhan N.F."/>
            <person name="Baker D."/>
            <person name="Gharbi K."/>
            <person name="Hall N."/>
            <person name="Watson M."/>
            <person name="Adriaenssens E.M."/>
            <person name="Foster-Nyarko E."/>
            <person name="Jarju S."/>
            <person name="Secka A."/>
            <person name="Antonio M."/>
            <person name="Oren A."/>
            <person name="Chaudhuri R.R."/>
            <person name="La Ragione R."/>
            <person name="Hildebrand F."/>
            <person name="Pallen M.J."/>
        </authorList>
    </citation>
    <scope>NUCLEOTIDE SEQUENCE</scope>
    <source>
        <strain evidence="3">15467</strain>
    </source>
</reference>
<gene>
    <name evidence="3" type="ORF">IAC68_05170</name>
</gene>
<dbReference type="Pfam" id="PF13477">
    <property type="entry name" value="Glyco_trans_4_2"/>
    <property type="match status" value="1"/>
</dbReference>
<feature type="domain" description="Glycosyltransferase subfamily 4-like N-terminal" evidence="2">
    <location>
        <begin position="2"/>
        <end position="147"/>
    </location>
</feature>
<dbReference type="InterPro" id="IPR050194">
    <property type="entry name" value="Glycosyltransferase_grp1"/>
</dbReference>
<protein>
    <submittedName>
        <fullName evidence="3">Glycosyltransferase</fullName>
    </submittedName>
</protein>
<dbReference type="AlphaFoldDB" id="A0A9D9DJZ3"/>
<organism evidence="3 4">
    <name type="scientific">Candidatus Egerieousia excrementavium</name>
    <dbReference type="NCBI Taxonomy" id="2840778"/>
    <lineage>
        <taxon>Bacteria</taxon>
        <taxon>Pseudomonadati</taxon>
        <taxon>Bacteroidota</taxon>
        <taxon>Bacteroidia</taxon>
        <taxon>Bacteroidales</taxon>
        <taxon>Candidatus Egerieousia</taxon>
    </lineage>
</organism>
<dbReference type="Gene3D" id="3.40.50.2000">
    <property type="entry name" value="Glycogen Phosphorylase B"/>
    <property type="match status" value="2"/>
</dbReference>
<proteinExistence type="predicted"/>
<evidence type="ECO:0000259" key="2">
    <source>
        <dbReference type="Pfam" id="PF13477"/>
    </source>
</evidence>
<dbReference type="Pfam" id="PF00534">
    <property type="entry name" value="Glycos_transf_1"/>
    <property type="match status" value="1"/>
</dbReference>
<evidence type="ECO:0000313" key="4">
    <source>
        <dbReference type="Proteomes" id="UP000823635"/>
    </source>
</evidence>
<name>A0A9D9DJZ3_9BACT</name>
<dbReference type="InterPro" id="IPR001296">
    <property type="entry name" value="Glyco_trans_1"/>
</dbReference>
<dbReference type="PANTHER" id="PTHR45947:SF3">
    <property type="entry name" value="SULFOQUINOVOSYL TRANSFERASE SQD2"/>
    <property type="match status" value="1"/>
</dbReference>
<evidence type="ECO:0000313" key="3">
    <source>
        <dbReference type="EMBL" id="MBO8429302.1"/>
    </source>
</evidence>
<dbReference type="GO" id="GO:0016757">
    <property type="term" value="F:glycosyltransferase activity"/>
    <property type="evidence" value="ECO:0007669"/>
    <property type="project" value="InterPro"/>
</dbReference>
<dbReference type="Proteomes" id="UP000823635">
    <property type="component" value="Unassembled WGS sequence"/>
</dbReference>
<dbReference type="PANTHER" id="PTHR45947">
    <property type="entry name" value="SULFOQUINOVOSYL TRANSFERASE SQD2"/>
    <property type="match status" value="1"/>
</dbReference>
<feature type="domain" description="Glycosyl transferase family 1" evidence="1">
    <location>
        <begin position="177"/>
        <end position="343"/>
    </location>
</feature>